<dbReference type="AlphaFoldDB" id="A0A9D1GVY7"/>
<evidence type="ECO:0000313" key="3">
    <source>
        <dbReference type="EMBL" id="HIT59500.1"/>
    </source>
</evidence>
<evidence type="ECO:0000256" key="2">
    <source>
        <dbReference type="SAM" id="Phobius"/>
    </source>
</evidence>
<protein>
    <submittedName>
        <fullName evidence="3">Uncharacterized protein</fullName>
    </submittedName>
</protein>
<reference evidence="3" key="1">
    <citation type="submission" date="2020-10" db="EMBL/GenBank/DDBJ databases">
        <authorList>
            <person name="Gilroy R."/>
        </authorList>
    </citation>
    <scope>NUCLEOTIDE SEQUENCE</scope>
    <source>
        <strain evidence="3">CHK33-4379</strain>
    </source>
</reference>
<accession>A0A9D1GVY7</accession>
<name>A0A9D1GVY7_9FIRM</name>
<comment type="caution">
    <text evidence="3">The sequence shown here is derived from an EMBL/GenBank/DDBJ whole genome shotgun (WGS) entry which is preliminary data.</text>
</comment>
<feature type="compositionally biased region" description="Basic residues" evidence="1">
    <location>
        <begin position="33"/>
        <end position="42"/>
    </location>
</feature>
<dbReference type="EMBL" id="DVLL01000023">
    <property type="protein sequence ID" value="HIT59500.1"/>
    <property type="molecule type" value="Genomic_DNA"/>
</dbReference>
<proteinExistence type="predicted"/>
<feature type="compositionally biased region" description="Polar residues" evidence="1">
    <location>
        <begin position="1"/>
        <end position="12"/>
    </location>
</feature>
<feature type="transmembrane region" description="Helical" evidence="2">
    <location>
        <begin position="189"/>
        <end position="213"/>
    </location>
</feature>
<gene>
    <name evidence="3" type="ORF">IAC39_07315</name>
</gene>
<keyword evidence="2" id="KW-1133">Transmembrane helix</keyword>
<evidence type="ECO:0000256" key="1">
    <source>
        <dbReference type="SAM" id="MobiDB-lite"/>
    </source>
</evidence>
<reference evidence="3" key="2">
    <citation type="journal article" date="2021" name="PeerJ">
        <title>Extensive microbial diversity within the chicken gut microbiome revealed by metagenomics and culture.</title>
        <authorList>
            <person name="Gilroy R."/>
            <person name="Ravi A."/>
            <person name="Getino M."/>
            <person name="Pursley I."/>
            <person name="Horton D.L."/>
            <person name="Alikhan N.F."/>
            <person name="Baker D."/>
            <person name="Gharbi K."/>
            <person name="Hall N."/>
            <person name="Watson M."/>
            <person name="Adriaenssens E.M."/>
            <person name="Foster-Nyarko E."/>
            <person name="Jarju S."/>
            <person name="Secka A."/>
            <person name="Antonio M."/>
            <person name="Oren A."/>
            <person name="Chaudhuri R.R."/>
            <person name="La Ragione R."/>
            <person name="Hildebrand F."/>
            <person name="Pallen M.J."/>
        </authorList>
    </citation>
    <scope>NUCLEOTIDE SEQUENCE</scope>
    <source>
        <strain evidence="3">CHK33-4379</strain>
    </source>
</reference>
<keyword evidence="2" id="KW-0472">Membrane</keyword>
<evidence type="ECO:0000313" key="4">
    <source>
        <dbReference type="Proteomes" id="UP000824136"/>
    </source>
</evidence>
<sequence length="396" mass="43254">MLNLIDDNSNKVSAAADEEKAAGKSDSAQQDNKRKKTKAKKKSSAENASKQGGARQSDENQNNGEKSKMQPAEPEGKDSKTNNTEQQDGGKPKAAEHDELAEAAAVMAHVTGMDLQDNSENPQTATPPEHKENVFKKWLVLPKNLKISSISKIDDQVKDVIDEALDEDAESLGLTEEQAPSSTVSLSQVMSALFGVFLIGFAIFGVISAIGNFREYSINKQNRVTEMEYLERLILPLTACDIPTFEDAEDLNSDVTIAAACWDIILSPSSAYNVENGNYIISYLEIESRINKLFGSGLSYTHATVGDQELLFKYDEETGMYTIPAAPRAIAYYPTIDSFEVIENGYTLTVSYHVPVSEWISITPSPDKTMIYTVKGNGLSYTISSVEVGHISPDGL</sequence>
<organism evidence="3 4">
    <name type="scientific">Candidatus Faeciplasma pullistercoris</name>
    <dbReference type="NCBI Taxonomy" id="2840800"/>
    <lineage>
        <taxon>Bacteria</taxon>
        <taxon>Bacillati</taxon>
        <taxon>Bacillota</taxon>
        <taxon>Clostridia</taxon>
        <taxon>Eubacteriales</taxon>
        <taxon>Oscillospiraceae</taxon>
        <taxon>Oscillospiraceae incertae sedis</taxon>
        <taxon>Candidatus Faeciplasma</taxon>
    </lineage>
</organism>
<feature type="region of interest" description="Disordered" evidence="1">
    <location>
        <begin position="1"/>
        <end position="95"/>
    </location>
</feature>
<dbReference type="Proteomes" id="UP000824136">
    <property type="component" value="Unassembled WGS sequence"/>
</dbReference>
<keyword evidence="2" id="KW-0812">Transmembrane</keyword>